<name>A0A6J4IYU6_9CHLR</name>
<dbReference type="EMBL" id="CADCTK010000560">
    <property type="protein sequence ID" value="CAA9263114.1"/>
    <property type="molecule type" value="Genomic_DNA"/>
</dbReference>
<evidence type="ECO:0000313" key="2">
    <source>
        <dbReference type="EMBL" id="CAA9263114.1"/>
    </source>
</evidence>
<gene>
    <name evidence="2" type="ORF">AVDCRST_MAG26-2429</name>
</gene>
<reference evidence="2" key="1">
    <citation type="submission" date="2020-02" db="EMBL/GenBank/DDBJ databases">
        <authorList>
            <person name="Meier V. D."/>
        </authorList>
    </citation>
    <scope>NUCLEOTIDE SEQUENCE</scope>
    <source>
        <strain evidence="2">AVDCRST_MAG26</strain>
    </source>
</reference>
<organism evidence="2">
    <name type="scientific">uncultured Chloroflexia bacterium</name>
    <dbReference type="NCBI Taxonomy" id="1672391"/>
    <lineage>
        <taxon>Bacteria</taxon>
        <taxon>Bacillati</taxon>
        <taxon>Chloroflexota</taxon>
        <taxon>Chloroflexia</taxon>
        <taxon>environmental samples</taxon>
    </lineage>
</organism>
<accession>A0A6J4IYU6</accession>
<protein>
    <submittedName>
        <fullName evidence="2">Uncharacterized protein</fullName>
    </submittedName>
</protein>
<feature type="region of interest" description="Disordered" evidence="1">
    <location>
        <begin position="1"/>
        <end position="39"/>
    </location>
</feature>
<evidence type="ECO:0000256" key="1">
    <source>
        <dbReference type="SAM" id="MobiDB-lite"/>
    </source>
</evidence>
<dbReference type="AlphaFoldDB" id="A0A6J4IYU6"/>
<sequence length="100" mass="10871">MAVPARLSRACRQQSKHGAQQRRLPRADPPSDDGERAARQPQIDALDAAIGVRIAEGQAADLQRFEPVLACLRRIGNLGQCAVHVDRTVRHKSGGRSALE</sequence>
<proteinExistence type="predicted"/>